<evidence type="ECO:0000256" key="7">
    <source>
        <dbReference type="HAMAP-Rule" id="MF_00412"/>
    </source>
</evidence>
<dbReference type="OrthoDB" id="9809970at2"/>
<dbReference type="GO" id="GO:0050661">
    <property type="term" value="F:NADP binding"/>
    <property type="evidence" value="ECO:0007669"/>
    <property type="project" value="InterPro"/>
</dbReference>
<proteinExistence type="inferred from homology"/>
<keyword evidence="5 7" id="KW-0560">Oxidoreductase</keyword>
<keyword evidence="4 7" id="KW-0521">NADP</keyword>
<dbReference type="RefSeq" id="WP_126620018.1">
    <property type="nucleotide sequence ID" value="NZ_CP034563.1"/>
</dbReference>
<dbReference type="PANTHER" id="PTHR11063">
    <property type="entry name" value="GLUTAMATE SEMIALDEHYDE DEHYDROGENASE"/>
    <property type="match status" value="1"/>
</dbReference>
<dbReference type="AlphaFoldDB" id="A0A3S9PAY9"/>
<dbReference type="SUPFAM" id="SSF53720">
    <property type="entry name" value="ALDH-like"/>
    <property type="match status" value="1"/>
</dbReference>
<evidence type="ECO:0000256" key="1">
    <source>
        <dbReference type="ARBA" id="ARBA00004985"/>
    </source>
</evidence>
<dbReference type="NCBIfam" id="TIGR00407">
    <property type="entry name" value="proA"/>
    <property type="match status" value="1"/>
</dbReference>
<dbReference type="NCBIfam" id="NF001221">
    <property type="entry name" value="PRK00197.1"/>
    <property type="match status" value="1"/>
</dbReference>
<protein>
    <recommendedName>
        <fullName evidence="7">Gamma-glutamyl phosphate reductase</fullName>
        <shortName evidence="7">GPR</shortName>
        <ecNumber evidence="7">1.2.1.41</ecNumber>
    </recommendedName>
    <alternativeName>
        <fullName evidence="7">Glutamate-5-semialdehyde dehydrogenase</fullName>
    </alternativeName>
    <alternativeName>
        <fullName evidence="7">Glutamyl-gamma-semialdehyde dehydrogenase</fullName>
        <shortName evidence="7">GSA dehydrogenase</shortName>
    </alternativeName>
</protein>
<feature type="domain" description="Aldehyde dehydrogenase" evidence="8">
    <location>
        <begin position="7"/>
        <end position="260"/>
    </location>
</feature>
<organism evidence="9 10">
    <name type="scientific">Flammeovirga pectinis</name>
    <dbReference type="NCBI Taxonomy" id="2494373"/>
    <lineage>
        <taxon>Bacteria</taxon>
        <taxon>Pseudomonadati</taxon>
        <taxon>Bacteroidota</taxon>
        <taxon>Cytophagia</taxon>
        <taxon>Cytophagales</taxon>
        <taxon>Flammeovirgaceae</taxon>
        <taxon>Flammeovirga</taxon>
    </lineage>
</organism>
<comment type="function">
    <text evidence="7">Catalyzes the NADPH-dependent reduction of L-glutamate 5-phosphate into L-glutamate 5-semialdehyde and phosphate. The product spontaneously undergoes cyclization to form 1-pyrroline-5-carboxylate.</text>
</comment>
<comment type="pathway">
    <text evidence="1 7">Amino-acid biosynthesis; L-proline biosynthesis; L-glutamate 5-semialdehyde from L-glutamate: step 2/2.</text>
</comment>
<evidence type="ECO:0000256" key="2">
    <source>
        <dbReference type="ARBA" id="ARBA00022605"/>
    </source>
</evidence>
<evidence type="ECO:0000256" key="4">
    <source>
        <dbReference type="ARBA" id="ARBA00022857"/>
    </source>
</evidence>
<accession>A0A3S9PAY9</accession>
<dbReference type="InterPro" id="IPR000965">
    <property type="entry name" value="GPR_dom"/>
</dbReference>
<dbReference type="UniPathway" id="UPA00098">
    <property type="reaction ID" value="UER00360"/>
</dbReference>
<dbReference type="Pfam" id="PF00171">
    <property type="entry name" value="Aldedh"/>
    <property type="match status" value="2"/>
</dbReference>
<dbReference type="GO" id="GO:0055129">
    <property type="term" value="P:L-proline biosynthetic process"/>
    <property type="evidence" value="ECO:0007669"/>
    <property type="project" value="UniProtKB-UniRule"/>
</dbReference>
<sequence>MMLSTKKKNDVLKDLALLIAEESAEIIAANQKDLEKAGDLDPTLVDRLKVDEKKVKGMMASVNEVIGLEDPEGQVLSAYDHPNGMKVENRVVPFGKILIIYESRPDVTIEAAVSAFKSGNKILLKGGKEARQSNLVLVALWQKALAQNGVATDYVEYLDIDRATTQKLLAENTHNLDLIIPRGGEGLINYIKQTTSVPLMISGRGNNFVYVDENTDFEMAIDIILNGKSRLSVCNAIDKVLFNKNIPDLSSKLSNLVTRAEAIGLDIHGDEKVIALDKKIKACDVKDLMPQEFLSEKILFAQVDSLDEAIATINKYAGGHSAVIVTTDKDTATTFQYQVDCAAVYHNASSRFTDGGQFGFGAEIAISTQKLHFRGPVGLAQLVSNKWFISGDGQTRN</sequence>
<keyword evidence="7" id="KW-0963">Cytoplasm</keyword>
<evidence type="ECO:0000313" key="10">
    <source>
        <dbReference type="Proteomes" id="UP000267268"/>
    </source>
</evidence>
<gene>
    <name evidence="7" type="primary">proA</name>
    <name evidence="9" type="ORF">EI427_24460</name>
</gene>
<evidence type="ECO:0000256" key="6">
    <source>
        <dbReference type="ARBA" id="ARBA00049024"/>
    </source>
</evidence>
<keyword evidence="3 7" id="KW-0641">Proline biosynthesis</keyword>
<evidence type="ECO:0000256" key="5">
    <source>
        <dbReference type="ARBA" id="ARBA00023002"/>
    </source>
</evidence>
<dbReference type="GO" id="GO:0005737">
    <property type="term" value="C:cytoplasm"/>
    <property type="evidence" value="ECO:0007669"/>
    <property type="project" value="UniProtKB-SubCell"/>
</dbReference>
<evidence type="ECO:0000256" key="3">
    <source>
        <dbReference type="ARBA" id="ARBA00022650"/>
    </source>
</evidence>
<comment type="similarity">
    <text evidence="7">Belongs to the gamma-glutamyl phosphate reductase family.</text>
</comment>
<feature type="domain" description="Aldehyde dehydrogenase" evidence="8">
    <location>
        <begin position="301"/>
        <end position="359"/>
    </location>
</feature>
<dbReference type="KEGG" id="fll:EI427_24460"/>
<dbReference type="Proteomes" id="UP000267268">
    <property type="component" value="Chromosome 2"/>
</dbReference>
<dbReference type="InterPro" id="IPR016163">
    <property type="entry name" value="Ald_DH_C"/>
</dbReference>
<dbReference type="InterPro" id="IPR015590">
    <property type="entry name" value="Aldehyde_DH_dom"/>
</dbReference>
<dbReference type="GO" id="GO:0004350">
    <property type="term" value="F:glutamate-5-semialdehyde dehydrogenase activity"/>
    <property type="evidence" value="ECO:0007669"/>
    <property type="project" value="UniProtKB-UniRule"/>
</dbReference>
<dbReference type="PANTHER" id="PTHR11063:SF8">
    <property type="entry name" value="DELTA-1-PYRROLINE-5-CARBOXYLATE SYNTHASE"/>
    <property type="match status" value="1"/>
</dbReference>
<name>A0A3S9PAY9_9BACT</name>
<dbReference type="InterPro" id="IPR016162">
    <property type="entry name" value="Ald_DH_N"/>
</dbReference>
<dbReference type="EMBL" id="CP034563">
    <property type="protein sequence ID" value="AZQ65368.1"/>
    <property type="molecule type" value="Genomic_DNA"/>
</dbReference>
<dbReference type="Gene3D" id="3.40.605.10">
    <property type="entry name" value="Aldehyde Dehydrogenase, Chain A, domain 1"/>
    <property type="match status" value="1"/>
</dbReference>
<dbReference type="InterPro" id="IPR012134">
    <property type="entry name" value="Glu-5-SA_DH"/>
</dbReference>
<keyword evidence="2 7" id="KW-0028">Amino-acid biosynthesis</keyword>
<reference evidence="9 10" key="1">
    <citation type="submission" date="2018-12" db="EMBL/GenBank/DDBJ databases">
        <title>Flammeovirga pectinis sp. nov., isolated from the gut of the Korean scallop, Patinopecten yessoensis.</title>
        <authorList>
            <person name="Bae J.-W."/>
            <person name="Jeong Y.-S."/>
            <person name="Kang W."/>
        </authorList>
    </citation>
    <scope>NUCLEOTIDE SEQUENCE [LARGE SCALE GENOMIC DNA]</scope>
    <source>
        <strain evidence="9 10">L12M1</strain>
    </source>
</reference>
<keyword evidence="10" id="KW-1185">Reference proteome</keyword>
<comment type="catalytic activity">
    <reaction evidence="6 7">
        <text>L-glutamate 5-semialdehyde + phosphate + NADP(+) = L-glutamyl 5-phosphate + NADPH + H(+)</text>
        <dbReference type="Rhea" id="RHEA:19541"/>
        <dbReference type="ChEBI" id="CHEBI:15378"/>
        <dbReference type="ChEBI" id="CHEBI:43474"/>
        <dbReference type="ChEBI" id="CHEBI:57783"/>
        <dbReference type="ChEBI" id="CHEBI:58066"/>
        <dbReference type="ChEBI" id="CHEBI:58274"/>
        <dbReference type="ChEBI" id="CHEBI:58349"/>
        <dbReference type="EC" id="1.2.1.41"/>
    </reaction>
</comment>
<dbReference type="CDD" id="cd07079">
    <property type="entry name" value="ALDH_F18-19_ProA-GPR"/>
    <property type="match status" value="1"/>
</dbReference>
<dbReference type="PIRSF" id="PIRSF000151">
    <property type="entry name" value="GPR"/>
    <property type="match status" value="1"/>
</dbReference>
<dbReference type="Gene3D" id="3.40.309.10">
    <property type="entry name" value="Aldehyde Dehydrogenase, Chain A, domain 2"/>
    <property type="match status" value="1"/>
</dbReference>
<dbReference type="HAMAP" id="MF_00412">
    <property type="entry name" value="ProA"/>
    <property type="match status" value="1"/>
</dbReference>
<evidence type="ECO:0000259" key="8">
    <source>
        <dbReference type="Pfam" id="PF00171"/>
    </source>
</evidence>
<dbReference type="InterPro" id="IPR016161">
    <property type="entry name" value="Ald_DH/histidinol_DH"/>
</dbReference>
<comment type="subcellular location">
    <subcellularLocation>
        <location evidence="7">Cytoplasm</location>
    </subcellularLocation>
</comment>
<evidence type="ECO:0000313" key="9">
    <source>
        <dbReference type="EMBL" id="AZQ65368.1"/>
    </source>
</evidence>
<dbReference type="EC" id="1.2.1.41" evidence="7"/>